<evidence type="ECO:0000313" key="2">
    <source>
        <dbReference type="EMBL" id="KYB28891.1"/>
    </source>
</evidence>
<keyword evidence="1" id="KW-0472">Membrane</keyword>
<organism evidence="2 3">
    <name type="scientific">Tribolium castaneum</name>
    <name type="common">Red flour beetle</name>
    <dbReference type="NCBI Taxonomy" id="7070"/>
    <lineage>
        <taxon>Eukaryota</taxon>
        <taxon>Metazoa</taxon>
        <taxon>Ecdysozoa</taxon>
        <taxon>Arthropoda</taxon>
        <taxon>Hexapoda</taxon>
        <taxon>Insecta</taxon>
        <taxon>Pterygota</taxon>
        <taxon>Neoptera</taxon>
        <taxon>Endopterygota</taxon>
        <taxon>Coleoptera</taxon>
        <taxon>Polyphaga</taxon>
        <taxon>Cucujiformia</taxon>
        <taxon>Tenebrionidae</taxon>
        <taxon>Tenebrionidae incertae sedis</taxon>
        <taxon>Tribolium</taxon>
    </lineage>
</organism>
<name>A0A139WM24_TRICA</name>
<evidence type="ECO:0000313" key="3">
    <source>
        <dbReference type="Proteomes" id="UP000007266"/>
    </source>
</evidence>
<feature type="transmembrane region" description="Helical" evidence="1">
    <location>
        <begin position="12"/>
        <end position="35"/>
    </location>
</feature>
<dbReference type="AlphaFoldDB" id="A0A139WM24"/>
<dbReference type="Proteomes" id="UP000007266">
    <property type="component" value="Linkage group 3"/>
</dbReference>
<accession>A0A139WM24</accession>
<sequence length="56" mass="6364">MNTWSRLPVDSVTGTSVVCFLIKAFQCLVLANVLLADPFRKKMYTEQLDAYICHLV</sequence>
<keyword evidence="1" id="KW-0812">Transmembrane</keyword>
<keyword evidence="1" id="KW-1133">Transmembrane helix</keyword>
<gene>
    <name evidence="2" type="primary">AUGUSTUS-3.0.2_32351</name>
    <name evidence="2" type="ORF">TcasGA2_TC032351</name>
</gene>
<evidence type="ECO:0000256" key="1">
    <source>
        <dbReference type="SAM" id="Phobius"/>
    </source>
</evidence>
<proteinExistence type="predicted"/>
<reference evidence="2 3" key="1">
    <citation type="journal article" date="2008" name="Nature">
        <title>The genome of the model beetle and pest Tribolium castaneum.</title>
        <authorList>
            <consortium name="Tribolium Genome Sequencing Consortium"/>
            <person name="Richards S."/>
            <person name="Gibbs R.A."/>
            <person name="Weinstock G.M."/>
            <person name="Brown S.J."/>
            <person name="Denell R."/>
            <person name="Beeman R.W."/>
            <person name="Gibbs R."/>
            <person name="Beeman R.W."/>
            <person name="Brown S.J."/>
            <person name="Bucher G."/>
            <person name="Friedrich M."/>
            <person name="Grimmelikhuijzen C.J."/>
            <person name="Klingler M."/>
            <person name="Lorenzen M."/>
            <person name="Richards S."/>
            <person name="Roth S."/>
            <person name="Schroder R."/>
            <person name="Tautz D."/>
            <person name="Zdobnov E.M."/>
            <person name="Muzny D."/>
            <person name="Gibbs R.A."/>
            <person name="Weinstock G.M."/>
            <person name="Attaway T."/>
            <person name="Bell S."/>
            <person name="Buhay C.J."/>
            <person name="Chandrabose M.N."/>
            <person name="Chavez D."/>
            <person name="Clerk-Blankenburg K.P."/>
            <person name="Cree A."/>
            <person name="Dao M."/>
            <person name="Davis C."/>
            <person name="Chacko J."/>
            <person name="Dinh H."/>
            <person name="Dugan-Rocha S."/>
            <person name="Fowler G."/>
            <person name="Garner T.T."/>
            <person name="Garnes J."/>
            <person name="Gnirke A."/>
            <person name="Hawes A."/>
            <person name="Hernandez J."/>
            <person name="Hines S."/>
            <person name="Holder M."/>
            <person name="Hume J."/>
            <person name="Jhangiani S.N."/>
            <person name="Joshi V."/>
            <person name="Khan Z.M."/>
            <person name="Jackson L."/>
            <person name="Kovar C."/>
            <person name="Kowis A."/>
            <person name="Lee S."/>
            <person name="Lewis L.R."/>
            <person name="Margolis J."/>
            <person name="Morgan M."/>
            <person name="Nazareth L.V."/>
            <person name="Nguyen N."/>
            <person name="Okwuonu G."/>
            <person name="Parker D."/>
            <person name="Richards S."/>
            <person name="Ruiz S.J."/>
            <person name="Santibanez J."/>
            <person name="Savard J."/>
            <person name="Scherer S.E."/>
            <person name="Schneider B."/>
            <person name="Sodergren E."/>
            <person name="Tautz D."/>
            <person name="Vattahil S."/>
            <person name="Villasana D."/>
            <person name="White C.S."/>
            <person name="Wright R."/>
            <person name="Park Y."/>
            <person name="Beeman R.W."/>
            <person name="Lord J."/>
            <person name="Oppert B."/>
            <person name="Lorenzen M."/>
            <person name="Brown S."/>
            <person name="Wang L."/>
            <person name="Savard J."/>
            <person name="Tautz D."/>
            <person name="Richards S."/>
            <person name="Weinstock G."/>
            <person name="Gibbs R.A."/>
            <person name="Liu Y."/>
            <person name="Worley K."/>
            <person name="Weinstock G."/>
            <person name="Elsik C.G."/>
            <person name="Reese J.T."/>
            <person name="Elhaik E."/>
            <person name="Landan G."/>
            <person name="Graur D."/>
            <person name="Arensburger P."/>
            <person name="Atkinson P."/>
            <person name="Beeman R.W."/>
            <person name="Beidler J."/>
            <person name="Brown S.J."/>
            <person name="Demuth J.P."/>
            <person name="Drury D.W."/>
            <person name="Du Y.Z."/>
            <person name="Fujiwara H."/>
            <person name="Lorenzen M."/>
            <person name="Maselli V."/>
            <person name="Osanai M."/>
            <person name="Park Y."/>
            <person name="Robertson H.M."/>
            <person name="Tu Z."/>
            <person name="Wang J.J."/>
            <person name="Wang S."/>
            <person name="Richards S."/>
            <person name="Song H."/>
            <person name="Zhang L."/>
            <person name="Sodergren E."/>
            <person name="Werner D."/>
            <person name="Stanke M."/>
            <person name="Morgenstern B."/>
            <person name="Solovyev V."/>
            <person name="Kosarev P."/>
            <person name="Brown G."/>
            <person name="Chen H.C."/>
            <person name="Ermolaeva O."/>
            <person name="Hlavina W."/>
            <person name="Kapustin Y."/>
            <person name="Kiryutin B."/>
            <person name="Kitts P."/>
            <person name="Maglott D."/>
            <person name="Pruitt K."/>
            <person name="Sapojnikov V."/>
            <person name="Souvorov A."/>
            <person name="Mackey A.J."/>
            <person name="Waterhouse R.M."/>
            <person name="Wyder S."/>
            <person name="Zdobnov E.M."/>
            <person name="Zdobnov E.M."/>
            <person name="Wyder S."/>
            <person name="Kriventseva E.V."/>
            <person name="Kadowaki T."/>
            <person name="Bork P."/>
            <person name="Aranda M."/>
            <person name="Bao R."/>
            <person name="Beermann A."/>
            <person name="Berns N."/>
            <person name="Bolognesi R."/>
            <person name="Bonneton F."/>
            <person name="Bopp D."/>
            <person name="Brown S.J."/>
            <person name="Bucher G."/>
            <person name="Butts T."/>
            <person name="Chaumot A."/>
            <person name="Denell R.E."/>
            <person name="Ferrier D.E."/>
            <person name="Friedrich M."/>
            <person name="Gordon C.M."/>
            <person name="Jindra M."/>
            <person name="Klingler M."/>
            <person name="Lan Q."/>
            <person name="Lattorff H.M."/>
            <person name="Laudet V."/>
            <person name="von Levetsow C."/>
            <person name="Liu Z."/>
            <person name="Lutz R."/>
            <person name="Lynch J.A."/>
            <person name="da Fonseca R.N."/>
            <person name="Posnien N."/>
            <person name="Reuter R."/>
            <person name="Roth S."/>
            <person name="Savard J."/>
            <person name="Schinko J.B."/>
            <person name="Schmitt C."/>
            <person name="Schoppmeier M."/>
            <person name="Schroder R."/>
            <person name="Shippy T.D."/>
            <person name="Simonnet F."/>
            <person name="Marques-Souza H."/>
            <person name="Tautz D."/>
            <person name="Tomoyasu Y."/>
            <person name="Trauner J."/>
            <person name="Van der Zee M."/>
            <person name="Vervoort M."/>
            <person name="Wittkopp N."/>
            <person name="Wimmer E.A."/>
            <person name="Yang X."/>
            <person name="Jones A.K."/>
            <person name="Sattelle D.B."/>
            <person name="Ebert P.R."/>
            <person name="Nelson D."/>
            <person name="Scott J.G."/>
            <person name="Beeman R.W."/>
            <person name="Muthukrishnan S."/>
            <person name="Kramer K.J."/>
            <person name="Arakane Y."/>
            <person name="Beeman R.W."/>
            <person name="Zhu Q."/>
            <person name="Hogenkamp D."/>
            <person name="Dixit R."/>
            <person name="Oppert B."/>
            <person name="Jiang H."/>
            <person name="Zou Z."/>
            <person name="Marshall J."/>
            <person name="Elpidina E."/>
            <person name="Vinokurov K."/>
            <person name="Oppert C."/>
            <person name="Zou Z."/>
            <person name="Evans J."/>
            <person name="Lu Z."/>
            <person name="Zhao P."/>
            <person name="Sumathipala N."/>
            <person name="Altincicek B."/>
            <person name="Vilcinskas A."/>
            <person name="Williams M."/>
            <person name="Hultmark D."/>
            <person name="Hetru C."/>
            <person name="Jiang H."/>
            <person name="Grimmelikhuijzen C.J."/>
            <person name="Hauser F."/>
            <person name="Cazzamali G."/>
            <person name="Williamson M."/>
            <person name="Park Y."/>
            <person name="Li B."/>
            <person name="Tanaka Y."/>
            <person name="Predel R."/>
            <person name="Neupert S."/>
            <person name="Schachtner J."/>
            <person name="Verleyen P."/>
            <person name="Raible F."/>
            <person name="Bork P."/>
            <person name="Friedrich M."/>
            <person name="Walden K.K."/>
            <person name="Robertson H.M."/>
            <person name="Angeli S."/>
            <person name="Foret S."/>
            <person name="Bucher G."/>
            <person name="Schuetz S."/>
            <person name="Maleszka R."/>
            <person name="Wimmer E.A."/>
            <person name="Beeman R.W."/>
            <person name="Lorenzen M."/>
            <person name="Tomoyasu Y."/>
            <person name="Miller S.C."/>
            <person name="Grossmann D."/>
            <person name="Bucher G."/>
        </authorList>
    </citation>
    <scope>NUCLEOTIDE SEQUENCE [LARGE SCALE GENOMIC DNA]</scope>
    <source>
        <strain evidence="2 3">Georgia GA2</strain>
    </source>
</reference>
<dbReference type="EMBL" id="KQ971319">
    <property type="protein sequence ID" value="KYB28891.1"/>
    <property type="molecule type" value="Genomic_DNA"/>
</dbReference>
<reference evidence="2 3" key="2">
    <citation type="journal article" date="2010" name="Nucleic Acids Res.">
        <title>BeetleBase in 2010: revisions to provide comprehensive genomic information for Tribolium castaneum.</title>
        <authorList>
            <person name="Kim H.S."/>
            <person name="Murphy T."/>
            <person name="Xia J."/>
            <person name="Caragea D."/>
            <person name="Park Y."/>
            <person name="Beeman R.W."/>
            <person name="Lorenzen M.D."/>
            <person name="Butcher S."/>
            <person name="Manak J.R."/>
            <person name="Brown S.J."/>
        </authorList>
    </citation>
    <scope>GENOME REANNOTATION</scope>
    <source>
        <strain evidence="2 3">Georgia GA2</strain>
    </source>
</reference>
<keyword evidence="3" id="KW-1185">Reference proteome</keyword>
<protein>
    <submittedName>
        <fullName evidence="2">Uncharacterized protein</fullName>
    </submittedName>
</protein>
<dbReference type="InParanoid" id="A0A139WM24"/>